<evidence type="ECO:0000313" key="3">
    <source>
        <dbReference type="EMBL" id="MBE1534349.1"/>
    </source>
</evidence>
<dbReference type="PANTHER" id="PTHR46082">
    <property type="entry name" value="ATP/GTP-BINDING PROTEIN-RELATED"/>
    <property type="match status" value="1"/>
</dbReference>
<dbReference type="Gene3D" id="1.25.40.10">
    <property type="entry name" value="Tetratricopeptide repeat domain"/>
    <property type="match status" value="2"/>
</dbReference>
<feature type="compositionally biased region" description="Low complexity" evidence="1">
    <location>
        <begin position="64"/>
        <end position="89"/>
    </location>
</feature>
<dbReference type="InterPro" id="IPR056681">
    <property type="entry name" value="DUF7779"/>
</dbReference>
<dbReference type="SUPFAM" id="SSF48452">
    <property type="entry name" value="TPR-like"/>
    <property type="match status" value="2"/>
</dbReference>
<dbReference type="Pfam" id="PF13374">
    <property type="entry name" value="TPR_10"/>
    <property type="match status" value="2"/>
</dbReference>
<gene>
    <name evidence="3" type="ORF">H4W34_004182</name>
</gene>
<dbReference type="InterPro" id="IPR053137">
    <property type="entry name" value="NLR-like"/>
</dbReference>
<dbReference type="RefSeq" id="WP_192760738.1">
    <property type="nucleotide sequence ID" value="NZ_JADBDZ010000001.1"/>
</dbReference>
<reference evidence="3 4" key="1">
    <citation type="submission" date="2020-10" db="EMBL/GenBank/DDBJ databases">
        <title>Sequencing the genomes of 1000 actinobacteria strains.</title>
        <authorList>
            <person name="Klenk H.-P."/>
        </authorList>
    </citation>
    <scope>NUCLEOTIDE SEQUENCE [LARGE SCALE GENOMIC DNA]</scope>
    <source>
        <strain evidence="3 4">DSM 46744</strain>
    </source>
</reference>
<evidence type="ECO:0000313" key="4">
    <source>
        <dbReference type="Proteomes" id="UP000627838"/>
    </source>
</evidence>
<dbReference type="NCBIfam" id="NF041121">
    <property type="entry name" value="SAV_2336_NTERM"/>
    <property type="match status" value="1"/>
</dbReference>
<evidence type="ECO:0000259" key="2">
    <source>
        <dbReference type="Pfam" id="PF25000"/>
    </source>
</evidence>
<accession>A0ABR9JUV1</accession>
<dbReference type="Pfam" id="PF25000">
    <property type="entry name" value="DUF7779"/>
    <property type="match status" value="1"/>
</dbReference>
<dbReference type="PANTHER" id="PTHR46082:SF6">
    <property type="entry name" value="AAA+ ATPASE DOMAIN-CONTAINING PROTEIN-RELATED"/>
    <property type="match status" value="1"/>
</dbReference>
<proteinExistence type="predicted"/>
<dbReference type="InterPro" id="IPR011990">
    <property type="entry name" value="TPR-like_helical_dom_sf"/>
</dbReference>
<dbReference type="Gene3D" id="3.40.50.300">
    <property type="entry name" value="P-loop containing nucleotide triphosphate hydrolases"/>
    <property type="match status" value="1"/>
</dbReference>
<sequence length="1393" mass="152460">MNRRLDEVIEALAGLDPPPTARELADALWLARLLPLRTVGVEAVRGDAGHDRELAPPPAPEPGDPAAADPSAPAEGSRPAAASPQAALHLARPGAAAEGIVRAPALPAIPRALDLGRALRPLRENASSRTVENLAEEATAQFIAETGIWRPVMEPAPERQFDLALVADQSASMVVWGGIIAEFHTVLERLGAFRDVRTWYLNSDEDALVLRTGTGSSVRDPNELIDPTRRRIVLVVSDCIGRAWCDGRAAAVLGRWADAGPVAIVQPLPQRLWWRCGTAVEPVRIDAVQAGLPNRRLTVRSRDGFPLPPGTAVPVLEMAPRWLRPWAEMVGGGASRINGMAMFTGVPPLKDAAEEETGRLTAQELVRRFSAGSSPMAFQLACHFAAAPLRLKVMSLVQRAMLPDSNRTHLAEVFLGGLMRRADPEADQRGAPPAPDDVLYEFHEGVRDVLLSGLTRSDALRVLGRVWEVVRERLGSPLDFPALLRALEETTDPLQDDLPFAQVAAHVLRRIGGRYRDIAERLAVTTADAGLAAGALGVPAAGRLRLPYATAEDAPAAPGPLIGGGLPTRNRDFIGRDSLLRDVHDRLPAVVTALLPAPPHELGGQGKSQLAVEYAHRHADDYDLVWWIPAEQTPVARSSLAELARVLGTPLGDDINRTVEHVLEALREGRPFRRWLLIYDNAGDPDELVPLLPVAAGEHPLTASTPTGHVLVTSRDRRWSDIASTAEVGFFERRESIALLRRRAPALAPVEADRLAARVGDLPLAVEQVAAWHAATERPSEDYLRLLDERLGDARRVELPPDYPPELAAALEISFESLRAEAPQAGTLLELLAFFGPEPVAVELLTAGAITRLPREVRSTLDDSASLREAMGAMSRYSLSRFDADREGARTQVHRLVRALLQQRLSEADRATMQNLVHRILAEATPDAGPDDESTWPLRRQIAPHVQPTGVISGATAEIREVALDQMRYLYLLGDFEGSRGLGELALRRWRTDWGEDERTVLLTGRELANVYRALGDLSEAAQLNADIYRRTAERFGPDNIATLLAANSMAADLRLRGDFVAALNFDQDTLQRMVRMFGREQVETFRVINNVGIDLRLLGEFEAARELDADALDRLRTHFGASHRSTLLAMNQLARDLHGLGKYWEAAQIQQEALEGMQQTLAPNHAFVLHAEMSQAATLRELGSYADSRRLAEDTHRVHLQRFGELHQDTLAARRVLAMAYVRTGDADRARRLAESALTGYRRVLGRDHPFAHACTTDLTVTLRALGGYEPARAIDDTTLRALMRLLGPNHYYSLCCSVGLVHDLFKLGRVEAAHSRSSETLARFESRYGKDHAYSLACAHNHRVVSAALGLDGPERDPLAALARLLGGDHPEILKAKEGRLLECLIEPIPL</sequence>
<feature type="domain" description="DUF7779" evidence="2">
    <location>
        <begin position="820"/>
        <end position="909"/>
    </location>
</feature>
<organism evidence="3 4">
    <name type="scientific">Actinomadura algeriensis</name>
    <dbReference type="NCBI Taxonomy" id="1679523"/>
    <lineage>
        <taxon>Bacteria</taxon>
        <taxon>Bacillati</taxon>
        <taxon>Actinomycetota</taxon>
        <taxon>Actinomycetes</taxon>
        <taxon>Streptosporangiales</taxon>
        <taxon>Thermomonosporaceae</taxon>
        <taxon>Actinomadura</taxon>
    </lineage>
</organism>
<keyword evidence="4" id="KW-1185">Reference proteome</keyword>
<name>A0ABR9JUV1_9ACTN</name>
<dbReference type="SUPFAM" id="SSF52540">
    <property type="entry name" value="P-loop containing nucleoside triphosphate hydrolases"/>
    <property type="match status" value="1"/>
</dbReference>
<evidence type="ECO:0000256" key="1">
    <source>
        <dbReference type="SAM" id="MobiDB-lite"/>
    </source>
</evidence>
<dbReference type="InterPro" id="IPR027417">
    <property type="entry name" value="P-loop_NTPase"/>
</dbReference>
<dbReference type="Proteomes" id="UP000627838">
    <property type="component" value="Unassembled WGS sequence"/>
</dbReference>
<dbReference type="NCBIfam" id="NF040586">
    <property type="entry name" value="FxSxx_TPR"/>
    <property type="match status" value="1"/>
</dbReference>
<dbReference type="EMBL" id="JADBDZ010000001">
    <property type="protein sequence ID" value="MBE1534349.1"/>
    <property type="molecule type" value="Genomic_DNA"/>
</dbReference>
<comment type="caution">
    <text evidence="3">The sequence shown here is derived from an EMBL/GenBank/DDBJ whole genome shotgun (WGS) entry which is preliminary data.</text>
</comment>
<dbReference type="Pfam" id="PF13424">
    <property type="entry name" value="TPR_12"/>
    <property type="match status" value="1"/>
</dbReference>
<dbReference type="InterPro" id="IPR047738">
    <property type="entry name" value="SAV_2336-like_N"/>
</dbReference>
<protein>
    <submittedName>
        <fullName evidence="3">Tetratricopeptide (TPR) repeat protein</fullName>
    </submittedName>
</protein>
<feature type="region of interest" description="Disordered" evidence="1">
    <location>
        <begin position="47"/>
        <end position="89"/>
    </location>
</feature>